<proteinExistence type="predicted"/>
<keyword evidence="2" id="KW-1185">Reference proteome</keyword>
<name>E3IX25_PSEI1</name>
<evidence type="ECO:0000313" key="1">
    <source>
        <dbReference type="EMBL" id="ADP83797.1"/>
    </source>
</evidence>
<evidence type="ECO:0000313" key="2">
    <source>
        <dbReference type="Proteomes" id="UP000002484"/>
    </source>
</evidence>
<dbReference type="EMBL" id="CP002299">
    <property type="protein sequence ID" value="ADP83797.1"/>
    <property type="molecule type" value="Genomic_DNA"/>
</dbReference>
<accession>E3IX25</accession>
<organism evidence="1 2">
    <name type="scientific">Pseudofrankia inefficax (strain DSM 45817 / CECT 9037 / DDB 130130 / EuI1c)</name>
    <name type="common">Frankia inefficax</name>
    <dbReference type="NCBI Taxonomy" id="298654"/>
    <lineage>
        <taxon>Bacteria</taxon>
        <taxon>Bacillati</taxon>
        <taxon>Actinomycetota</taxon>
        <taxon>Actinomycetes</taxon>
        <taxon>Frankiales</taxon>
        <taxon>Frankiaceae</taxon>
        <taxon>Pseudofrankia</taxon>
    </lineage>
</organism>
<dbReference type="KEGG" id="fri:FraEuI1c_5813"/>
<dbReference type="RefSeq" id="WP_013426915.1">
    <property type="nucleotide sequence ID" value="NC_014666.1"/>
</dbReference>
<reference evidence="1 2" key="1">
    <citation type="submission" date="2010-10" db="EMBL/GenBank/DDBJ databases">
        <title>Complete sequence of Frankia sp. EuI1c.</title>
        <authorList>
            <consortium name="US DOE Joint Genome Institute"/>
            <person name="Lucas S."/>
            <person name="Copeland A."/>
            <person name="Lapidus A."/>
            <person name="Cheng J.-F."/>
            <person name="Bruce D."/>
            <person name="Goodwin L."/>
            <person name="Pitluck S."/>
            <person name="Chertkov O."/>
            <person name="Detter J.C."/>
            <person name="Han C."/>
            <person name="Tapia R."/>
            <person name="Land M."/>
            <person name="Hauser L."/>
            <person name="Jeffries C."/>
            <person name="Kyrpides N."/>
            <person name="Ivanova N."/>
            <person name="Mikhailova N."/>
            <person name="Beauchemin N."/>
            <person name="Sen A."/>
            <person name="Sur S.A."/>
            <person name="Gtari M."/>
            <person name="Wall L."/>
            <person name="Tisa L."/>
            <person name="Woyke T."/>
        </authorList>
    </citation>
    <scope>NUCLEOTIDE SEQUENCE [LARGE SCALE GENOMIC DNA]</scope>
    <source>
        <strain evidence="2">DSM 45817 / CECT 9037 / EuI1c</strain>
    </source>
</reference>
<gene>
    <name evidence="1" type="ordered locus">FraEuI1c_5813</name>
</gene>
<sequence length="66" mass="7503">MQVKIRANGRSVCGWCGDLIEVDALISKVPEEYQQGYRDWVHAETCYTPYLEMTSPQPGVDETPKI</sequence>
<dbReference type="Proteomes" id="UP000002484">
    <property type="component" value="Chromosome"/>
</dbReference>
<protein>
    <submittedName>
        <fullName evidence="1">Uncharacterized protein</fullName>
    </submittedName>
</protein>
<dbReference type="InParanoid" id="E3IX25"/>
<dbReference type="HOGENOM" id="CLU_2824854_0_0_11"/>
<dbReference type="AlphaFoldDB" id="E3IX25"/>